<evidence type="ECO:0000256" key="1">
    <source>
        <dbReference type="ARBA" id="ARBA00004651"/>
    </source>
</evidence>
<comment type="similarity">
    <text evidence="7">Belongs to the methyl-accepting chemotaxis (MCP) protein family.</text>
</comment>
<evidence type="ECO:0000256" key="2">
    <source>
        <dbReference type="ARBA" id="ARBA00022475"/>
    </source>
</evidence>
<dbReference type="Gene3D" id="1.10.287.950">
    <property type="entry name" value="Methyl-accepting chemotaxis protein"/>
    <property type="match status" value="1"/>
</dbReference>
<dbReference type="CDD" id="cd06225">
    <property type="entry name" value="HAMP"/>
    <property type="match status" value="1"/>
</dbReference>
<dbReference type="InterPro" id="IPR033463">
    <property type="entry name" value="sCache_3"/>
</dbReference>
<dbReference type="Gene3D" id="3.30.450.20">
    <property type="entry name" value="PAS domain"/>
    <property type="match status" value="1"/>
</dbReference>
<dbReference type="Pfam" id="PF17202">
    <property type="entry name" value="sCache_3_3"/>
    <property type="match status" value="1"/>
</dbReference>
<gene>
    <name evidence="12" type="ORF">Cspa_c54770</name>
</gene>
<comment type="subcellular location">
    <subcellularLocation>
        <location evidence="1">Cell membrane</location>
        <topology evidence="1">Multi-pass membrane protein</topology>
    </subcellularLocation>
</comment>
<evidence type="ECO:0000259" key="10">
    <source>
        <dbReference type="PROSITE" id="PS50111"/>
    </source>
</evidence>
<dbReference type="PROSITE" id="PS50111">
    <property type="entry name" value="CHEMOTAXIS_TRANSDUC_2"/>
    <property type="match status" value="1"/>
</dbReference>
<evidence type="ECO:0000256" key="7">
    <source>
        <dbReference type="ARBA" id="ARBA00029447"/>
    </source>
</evidence>
<dbReference type="OrthoDB" id="9814363at2"/>
<dbReference type="SMART" id="SM00283">
    <property type="entry name" value="MA"/>
    <property type="match status" value="1"/>
</dbReference>
<evidence type="ECO:0000256" key="3">
    <source>
        <dbReference type="ARBA" id="ARBA00022692"/>
    </source>
</evidence>
<dbReference type="AlphaFoldDB" id="M1N767"/>
<keyword evidence="3 9" id="KW-0812">Transmembrane</keyword>
<evidence type="ECO:0000259" key="11">
    <source>
        <dbReference type="PROSITE" id="PS50885"/>
    </source>
</evidence>
<dbReference type="EMBL" id="CP004121">
    <property type="protein sequence ID" value="AGF59222.1"/>
    <property type="molecule type" value="Genomic_DNA"/>
</dbReference>
<feature type="domain" description="Methyl-accepting transducer" evidence="10">
    <location>
        <begin position="378"/>
        <end position="629"/>
    </location>
</feature>
<accession>M1N767</accession>
<evidence type="ECO:0000256" key="9">
    <source>
        <dbReference type="SAM" id="Phobius"/>
    </source>
</evidence>
<evidence type="ECO:0000313" key="12">
    <source>
        <dbReference type="EMBL" id="AGF59222.1"/>
    </source>
</evidence>
<dbReference type="Pfam" id="PF00672">
    <property type="entry name" value="HAMP"/>
    <property type="match status" value="1"/>
</dbReference>
<evidence type="ECO:0000256" key="4">
    <source>
        <dbReference type="ARBA" id="ARBA00022989"/>
    </source>
</evidence>
<dbReference type="Gene3D" id="1.10.8.500">
    <property type="entry name" value="HAMP domain in histidine kinase"/>
    <property type="match status" value="1"/>
</dbReference>
<feature type="transmembrane region" description="Helical" evidence="9">
    <location>
        <begin position="279"/>
        <end position="302"/>
    </location>
</feature>
<keyword evidence="2" id="KW-1003">Cell membrane</keyword>
<dbReference type="InterPro" id="IPR003660">
    <property type="entry name" value="HAMP_dom"/>
</dbReference>
<evidence type="ECO:0000256" key="8">
    <source>
        <dbReference type="PROSITE-ProRule" id="PRU00284"/>
    </source>
</evidence>
<dbReference type="HOGENOM" id="CLU_000445_107_19_9"/>
<dbReference type="PANTHER" id="PTHR32089:SF112">
    <property type="entry name" value="LYSOZYME-LIKE PROTEIN-RELATED"/>
    <property type="match status" value="1"/>
</dbReference>
<dbReference type="Proteomes" id="UP000011728">
    <property type="component" value="Chromosome"/>
</dbReference>
<keyword evidence="4 9" id="KW-1133">Transmembrane helix</keyword>
<organism evidence="12 13">
    <name type="scientific">Clostridium saccharoperbutylacetonicum N1-4(HMT)</name>
    <dbReference type="NCBI Taxonomy" id="931276"/>
    <lineage>
        <taxon>Bacteria</taxon>
        <taxon>Bacillati</taxon>
        <taxon>Bacillota</taxon>
        <taxon>Clostridia</taxon>
        <taxon>Eubacteriales</taxon>
        <taxon>Clostridiaceae</taxon>
        <taxon>Clostridium</taxon>
    </lineage>
</organism>
<evidence type="ECO:0000313" key="13">
    <source>
        <dbReference type="Proteomes" id="UP000011728"/>
    </source>
</evidence>
<dbReference type="eggNOG" id="COG3290">
    <property type="taxonomic scope" value="Bacteria"/>
</dbReference>
<keyword evidence="5 9" id="KW-0472">Membrane</keyword>
<reference evidence="12 13" key="1">
    <citation type="submission" date="2013-02" db="EMBL/GenBank/DDBJ databases">
        <title>Genome sequence of Clostridium saccharoperbutylacetonicum N1-4(HMT).</title>
        <authorList>
            <person name="Poehlein A."/>
            <person name="Daniel R."/>
        </authorList>
    </citation>
    <scope>NUCLEOTIDE SEQUENCE [LARGE SCALE GENOMIC DNA]</scope>
    <source>
        <strain evidence="13">N1-4(HMT)</strain>
    </source>
</reference>
<evidence type="ECO:0000256" key="5">
    <source>
        <dbReference type="ARBA" id="ARBA00023136"/>
    </source>
</evidence>
<dbReference type="KEGG" id="csr:Cspa_c54770"/>
<dbReference type="STRING" id="36745.CLSAP_52230"/>
<dbReference type="PANTHER" id="PTHR32089">
    <property type="entry name" value="METHYL-ACCEPTING CHEMOTAXIS PROTEIN MCPB"/>
    <property type="match status" value="1"/>
</dbReference>
<dbReference type="PATRIC" id="fig|931276.5.peg.5535"/>
<proteinExistence type="inferred from homology"/>
<dbReference type="CDD" id="cd18773">
    <property type="entry name" value="PDC1_HK_sensor"/>
    <property type="match status" value="1"/>
</dbReference>
<protein>
    <submittedName>
        <fullName evidence="12">Methyl-accepting chemotaxis protein</fullName>
    </submittedName>
</protein>
<dbReference type="SMART" id="SM00304">
    <property type="entry name" value="HAMP"/>
    <property type="match status" value="2"/>
</dbReference>
<dbReference type="PROSITE" id="PS50885">
    <property type="entry name" value="HAMP"/>
    <property type="match status" value="1"/>
</dbReference>
<dbReference type="InterPro" id="IPR004089">
    <property type="entry name" value="MCPsignal_dom"/>
</dbReference>
<dbReference type="InterPro" id="IPR029151">
    <property type="entry name" value="Sensor-like_sf"/>
</dbReference>
<keyword evidence="13" id="KW-1185">Reference proteome</keyword>
<dbReference type="GO" id="GO:0007165">
    <property type="term" value="P:signal transduction"/>
    <property type="evidence" value="ECO:0007669"/>
    <property type="project" value="UniProtKB-KW"/>
</dbReference>
<feature type="domain" description="HAMP" evidence="11">
    <location>
        <begin position="304"/>
        <end position="359"/>
    </location>
</feature>
<dbReference type="SUPFAM" id="SSF58104">
    <property type="entry name" value="Methyl-accepting chemotaxis protein (MCP) signaling domain"/>
    <property type="match status" value="1"/>
</dbReference>
<dbReference type="eggNOG" id="COG0840">
    <property type="taxonomic scope" value="Bacteria"/>
</dbReference>
<name>M1N767_9CLOT</name>
<keyword evidence="6 8" id="KW-0807">Transducer</keyword>
<dbReference type="Pfam" id="PF00015">
    <property type="entry name" value="MCPsignal"/>
    <property type="match status" value="1"/>
</dbReference>
<dbReference type="RefSeq" id="WP_015395529.1">
    <property type="nucleotide sequence ID" value="NC_020291.1"/>
</dbReference>
<sequence>MKLNSLKFKLLIFIFAIIILLAGSVLTINAIKFDSYSSSNNKNEVLRANYLLSDKINELKNESMNIGTQLSFNSTVIKLVEEKNSDELLNELKIILKNSNVEFVTVTDEKGNVIVRTHEPDKKGDSVINQANVKNAILGKANSQVEGGTQVKLAARSGIPVKDEKGNIIGVISVGYRLDSDNVVDYIKEKYDCDATIFLDDIRISTTLMKDGNRAVGTKLDEKISKVVFDNNSYSGEADILGSKYDTMYTPILGDNNKVIGILFTGRSKVEGQMVLRSFITSTIVSSLIILLLFGIVVYLYISNTISKPLLRAVGHFGLLAEGNFTIELSEKSLKRKDEIGDLAKGIERMRKELTILIKKIMENSQDMSASSEELFATMEEFTAMEHNIDNGIKNINFGIQETSAASEEICASIEEVDSSINVLTNKAVEGSNNANVTKIRIEEMQDKSLESLKEIETLFSEKEEKIMKAIKEGEVVENIRVMADTIADISEQTNLLALNAAIEAARAGEQGKGFSVVAEEVRQLAEQSSEAVESIKNTILQVQTAFNNLSNNSNEVLLFIKERLNPKFEEMIQVGKENYMDVEFVSKMSYEIAEMSKEILATMDQVSRAVESMANTAQKSSQETDGIMNNITETSKAIDEITLTAQSQSQLSQDLNEMIQKFKI</sequence>
<dbReference type="SUPFAM" id="SSF103190">
    <property type="entry name" value="Sensory domain-like"/>
    <property type="match status" value="2"/>
</dbReference>
<dbReference type="GO" id="GO:0005886">
    <property type="term" value="C:plasma membrane"/>
    <property type="evidence" value="ECO:0007669"/>
    <property type="project" value="UniProtKB-SubCell"/>
</dbReference>
<evidence type="ECO:0000256" key="6">
    <source>
        <dbReference type="ARBA" id="ARBA00023224"/>
    </source>
</evidence>